<evidence type="ECO:0000256" key="5">
    <source>
        <dbReference type="SAM" id="SignalP"/>
    </source>
</evidence>
<evidence type="ECO:0000259" key="6">
    <source>
        <dbReference type="Pfam" id="PF07635"/>
    </source>
</evidence>
<dbReference type="SUPFAM" id="SSF50978">
    <property type="entry name" value="WD40 repeat-like"/>
    <property type="match status" value="1"/>
</dbReference>
<dbReference type="InterPro" id="IPR001680">
    <property type="entry name" value="WD40_rpt"/>
</dbReference>
<feature type="compositionally biased region" description="Low complexity" evidence="4">
    <location>
        <begin position="489"/>
        <end position="504"/>
    </location>
</feature>
<keyword evidence="2" id="KW-0677">Repeat</keyword>
<dbReference type="SUPFAM" id="SSF46626">
    <property type="entry name" value="Cytochrome c"/>
    <property type="match status" value="1"/>
</dbReference>
<accession>A0A517SJI8</accession>
<dbReference type="Pfam" id="PF00400">
    <property type="entry name" value="WD40"/>
    <property type="match status" value="4"/>
</dbReference>
<feature type="signal peptide" evidence="5">
    <location>
        <begin position="1"/>
        <end position="21"/>
    </location>
</feature>
<evidence type="ECO:0000256" key="2">
    <source>
        <dbReference type="ARBA" id="ARBA00022737"/>
    </source>
</evidence>
<dbReference type="InterPro" id="IPR036322">
    <property type="entry name" value="WD40_repeat_dom_sf"/>
</dbReference>
<dbReference type="Gene3D" id="2.60.120.380">
    <property type="match status" value="2"/>
</dbReference>
<sequence precursor="true">MRLGCAPVCLWGLLAVIAAWAAAPSCGADPAPDYSTQVAPLLTKYCAGCHKSDEPEGKFSVSTWPELQKGGEHGPAFLAGDSGSSRLIRLITGASDPKMPPEGETQPTEGEIAVLKAWIDSGAKGPSGSEPDRPRLVVPSIASRVKRQPVTAIAASPDGRRLAVAGFEAVHVLTRANLARADAPKVGEWGTVRTLTGLAGKVQSLHFSADSERLICASGVPGLAGKASLWEVVEGRLEKLREFEGHRDTVYDAELSPDGKLVATCSYDRRAILWDAESGAQLRVLEGHTGAIYDVAFSPDGKVVATASADDTCKLWAASTGERLDTLIQPLKECYAVAFSPDGERVLAGGADSRIRVWQFVSKTKPAINPQIEARFAHEGAILQMALTPDGSRLITAADNRTIKLWETTRLTEIHLYESQPSLPVALAVSGDGREFFVGRLDGSLARYDIPQAKSTATTLPTVAATPAEPMPMPSEMATTAEQEPNNEPGSATPITAPGTATGIVHSAGDDRPDVDHFRFPAKAGQAIVLEVNAARSKSPLDSQIEVLTAAGERIPRVELQAVKDSYFTFRGKNGTQADDFRIFNWEEMELNELLYCNGEVVKLWHYPRGPDSGFLMYPGEGSRWGYFDTTGLAHALGEPCYIVRPHAPGTTLIPNGLPVFTVYSENDDDARRELGSDSRLTFTAPADGDYIVRLKDVRGQEGEKYNYTLTVRPPKPNFEVTLRDRKLAISPGSGKEFRITARRDDGYEGPIEVAISGLADGLTAISPVVIEAGQIEAFGLISARAELAELPKDIEKSIQLTATARINDAVVVKEVAGFSEFKLGPAAKVLPRIAVNESGARPVAAPENGPLEFEIEPGETIMLKLIVDRKGFDGVLPFGVADAGRNLPYGVYVDNIGLNGLLLLDGQTEREFFITASKVAAEQTRPFFVRTTADGAQATPPVILHVRKKKQVAGP</sequence>
<feature type="repeat" description="WD" evidence="3">
    <location>
        <begin position="285"/>
        <end position="326"/>
    </location>
</feature>
<feature type="repeat" description="WD" evidence="3">
    <location>
        <begin position="336"/>
        <end position="359"/>
    </location>
</feature>
<dbReference type="GO" id="GO:0020037">
    <property type="term" value="F:heme binding"/>
    <property type="evidence" value="ECO:0007669"/>
    <property type="project" value="InterPro"/>
</dbReference>
<dbReference type="RefSeq" id="WP_145033533.1">
    <property type="nucleotide sequence ID" value="NZ_CP036271.1"/>
</dbReference>
<protein>
    <submittedName>
        <fullName evidence="7">WD domain, G-beta repeat</fullName>
    </submittedName>
</protein>
<feature type="compositionally biased region" description="Low complexity" evidence="4">
    <location>
        <begin position="464"/>
        <end position="481"/>
    </location>
</feature>
<keyword evidence="5" id="KW-0732">Signal</keyword>
<evidence type="ECO:0000256" key="1">
    <source>
        <dbReference type="ARBA" id="ARBA00022574"/>
    </source>
</evidence>
<dbReference type="SMART" id="SM00320">
    <property type="entry name" value="WD40"/>
    <property type="match status" value="7"/>
</dbReference>
<evidence type="ECO:0000313" key="7">
    <source>
        <dbReference type="EMBL" id="QDT56288.1"/>
    </source>
</evidence>
<feature type="repeat" description="WD" evidence="3">
    <location>
        <begin position="375"/>
        <end position="416"/>
    </location>
</feature>
<name>A0A517SJI8_9PLAN</name>
<keyword evidence="8" id="KW-1185">Reference proteome</keyword>
<dbReference type="KEGG" id="ccos:Pan44_43410"/>
<gene>
    <name evidence="7" type="ORF">Pan44_43410</name>
</gene>
<dbReference type="PROSITE" id="PS50082">
    <property type="entry name" value="WD_REPEATS_2"/>
    <property type="match status" value="4"/>
</dbReference>
<dbReference type="Pfam" id="PF07635">
    <property type="entry name" value="PSCyt1"/>
    <property type="match status" value="1"/>
</dbReference>
<organism evidence="7 8">
    <name type="scientific">Caulifigura coniformis</name>
    <dbReference type="NCBI Taxonomy" id="2527983"/>
    <lineage>
        <taxon>Bacteria</taxon>
        <taxon>Pseudomonadati</taxon>
        <taxon>Planctomycetota</taxon>
        <taxon>Planctomycetia</taxon>
        <taxon>Planctomycetales</taxon>
        <taxon>Planctomycetaceae</taxon>
        <taxon>Caulifigura</taxon>
    </lineage>
</organism>
<feature type="repeat" description="WD" evidence="3">
    <location>
        <begin position="243"/>
        <end position="284"/>
    </location>
</feature>
<dbReference type="PROSITE" id="PS00678">
    <property type="entry name" value="WD_REPEATS_1"/>
    <property type="match status" value="1"/>
</dbReference>
<feature type="region of interest" description="Disordered" evidence="4">
    <location>
        <begin position="464"/>
        <end position="512"/>
    </location>
</feature>
<evidence type="ECO:0000313" key="8">
    <source>
        <dbReference type="Proteomes" id="UP000315700"/>
    </source>
</evidence>
<proteinExistence type="predicted"/>
<feature type="domain" description="Cytochrome C Planctomycete-type" evidence="6">
    <location>
        <begin position="46"/>
        <end position="103"/>
    </location>
</feature>
<dbReference type="InterPro" id="IPR036909">
    <property type="entry name" value="Cyt_c-like_dom_sf"/>
</dbReference>
<dbReference type="GO" id="GO:0009055">
    <property type="term" value="F:electron transfer activity"/>
    <property type="evidence" value="ECO:0007669"/>
    <property type="project" value="InterPro"/>
</dbReference>
<dbReference type="Proteomes" id="UP000315700">
    <property type="component" value="Chromosome"/>
</dbReference>
<dbReference type="OrthoDB" id="226265at2"/>
<dbReference type="PANTHER" id="PTHR19879:SF9">
    <property type="entry name" value="TRANSCRIPTION INITIATION FACTOR TFIID SUBUNIT 5"/>
    <property type="match status" value="1"/>
</dbReference>
<dbReference type="PANTHER" id="PTHR19879">
    <property type="entry name" value="TRANSCRIPTION INITIATION FACTOR TFIID"/>
    <property type="match status" value="1"/>
</dbReference>
<dbReference type="InterPro" id="IPR015943">
    <property type="entry name" value="WD40/YVTN_repeat-like_dom_sf"/>
</dbReference>
<feature type="chain" id="PRO_5022158786" evidence="5">
    <location>
        <begin position="22"/>
        <end position="956"/>
    </location>
</feature>
<reference evidence="7 8" key="1">
    <citation type="submission" date="2019-02" db="EMBL/GenBank/DDBJ databases">
        <title>Deep-cultivation of Planctomycetes and their phenomic and genomic characterization uncovers novel biology.</title>
        <authorList>
            <person name="Wiegand S."/>
            <person name="Jogler M."/>
            <person name="Boedeker C."/>
            <person name="Pinto D."/>
            <person name="Vollmers J."/>
            <person name="Rivas-Marin E."/>
            <person name="Kohn T."/>
            <person name="Peeters S.H."/>
            <person name="Heuer A."/>
            <person name="Rast P."/>
            <person name="Oberbeckmann S."/>
            <person name="Bunk B."/>
            <person name="Jeske O."/>
            <person name="Meyerdierks A."/>
            <person name="Storesund J.E."/>
            <person name="Kallscheuer N."/>
            <person name="Luecker S."/>
            <person name="Lage O.M."/>
            <person name="Pohl T."/>
            <person name="Merkel B.J."/>
            <person name="Hornburger P."/>
            <person name="Mueller R.-W."/>
            <person name="Bruemmer F."/>
            <person name="Labrenz M."/>
            <person name="Spormann A.M."/>
            <person name="Op den Camp H."/>
            <person name="Overmann J."/>
            <person name="Amann R."/>
            <person name="Jetten M.S.M."/>
            <person name="Mascher T."/>
            <person name="Medema M.H."/>
            <person name="Devos D.P."/>
            <person name="Kaster A.-K."/>
            <person name="Ovreas L."/>
            <person name="Rohde M."/>
            <person name="Galperin M.Y."/>
            <person name="Jogler C."/>
        </authorList>
    </citation>
    <scope>NUCLEOTIDE SEQUENCE [LARGE SCALE GENOMIC DNA]</scope>
    <source>
        <strain evidence="7 8">Pan44</strain>
    </source>
</reference>
<dbReference type="CDD" id="cd00200">
    <property type="entry name" value="WD40"/>
    <property type="match status" value="1"/>
</dbReference>
<keyword evidence="1 3" id="KW-0853">WD repeat</keyword>
<dbReference type="InterPro" id="IPR019775">
    <property type="entry name" value="WD40_repeat_CS"/>
</dbReference>
<dbReference type="Gene3D" id="2.130.10.10">
    <property type="entry name" value="YVTN repeat-like/Quinoprotein amine dehydrogenase"/>
    <property type="match status" value="2"/>
</dbReference>
<dbReference type="PROSITE" id="PS50294">
    <property type="entry name" value="WD_REPEATS_REGION"/>
    <property type="match status" value="4"/>
</dbReference>
<evidence type="ECO:0000256" key="3">
    <source>
        <dbReference type="PROSITE-ProRule" id="PRU00221"/>
    </source>
</evidence>
<evidence type="ECO:0000256" key="4">
    <source>
        <dbReference type="SAM" id="MobiDB-lite"/>
    </source>
</evidence>
<dbReference type="InParanoid" id="A0A517SJI8"/>
<dbReference type="InterPro" id="IPR011429">
    <property type="entry name" value="Cyt_c_Planctomycete-type"/>
</dbReference>
<dbReference type="EMBL" id="CP036271">
    <property type="protein sequence ID" value="QDT56288.1"/>
    <property type="molecule type" value="Genomic_DNA"/>
</dbReference>
<dbReference type="AlphaFoldDB" id="A0A517SJI8"/>